<keyword evidence="6" id="KW-1185">Reference proteome</keyword>
<evidence type="ECO:0000259" key="4">
    <source>
        <dbReference type="Pfam" id="PF00135"/>
    </source>
</evidence>
<organism evidence="5 6">
    <name type="scientific">Tolypocladium paradoxum</name>
    <dbReference type="NCBI Taxonomy" id="94208"/>
    <lineage>
        <taxon>Eukaryota</taxon>
        <taxon>Fungi</taxon>
        <taxon>Dikarya</taxon>
        <taxon>Ascomycota</taxon>
        <taxon>Pezizomycotina</taxon>
        <taxon>Sordariomycetes</taxon>
        <taxon>Hypocreomycetidae</taxon>
        <taxon>Hypocreales</taxon>
        <taxon>Ophiocordycipitaceae</taxon>
        <taxon>Tolypocladium</taxon>
    </lineage>
</organism>
<dbReference type="EMBL" id="PKSG01000679">
    <property type="protein sequence ID" value="POR33560.1"/>
    <property type="molecule type" value="Genomic_DNA"/>
</dbReference>
<dbReference type="AlphaFoldDB" id="A0A2S4KTT0"/>
<comment type="caution">
    <text evidence="5">The sequence shown here is derived from an EMBL/GenBank/DDBJ whole genome shotgun (WGS) entry which is preliminary data.</text>
</comment>
<dbReference type="GO" id="GO:0016787">
    <property type="term" value="F:hydrolase activity"/>
    <property type="evidence" value="ECO:0007669"/>
    <property type="project" value="UniProtKB-KW"/>
</dbReference>
<dbReference type="InterPro" id="IPR019826">
    <property type="entry name" value="Carboxylesterase_B_AS"/>
</dbReference>
<protein>
    <recommendedName>
        <fullName evidence="3">Carboxylic ester hydrolase</fullName>
        <ecNumber evidence="3">3.1.1.-</ecNumber>
    </recommendedName>
</protein>
<evidence type="ECO:0000256" key="2">
    <source>
        <dbReference type="ARBA" id="ARBA00022801"/>
    </source>
</evidence>
<reference evidence="5 6" key="1">
    <citation type="submission" date="2018-01" db="EMBL/GenBank/DDBJ databases">
        <title>Harnessing the power of phylogenomics to disentangle the directionality and signatures of interkingdom host jumping in the parasitic fungal genus Tolypocladium.</title>
        <authorList>
            <person name="Quandt C.A."/>
            <person name="Patterson W."/>
            <person name="Spatafora J.W."/>
        </authorList>
    </citation>
    <scope>NUCLEOTIDE SEQUENCE [LARGE SCALE GENOMIC DNA]</scope>
    <source>
        <strain evidence="5 6">NRBC 100945</strain>
    </source>
</reference>
<dbReference type="InterPro" id="IPR029058">
    <property type="entry name" value="AB_hydrolase_fold"/>
</dbReference>
<evidence type="ECO:0000313" key="5">
    <source>
        <dbReference type="EMBL" id="POR33560.1"/>
    </source>
</evidence>
<dbReference type="Pfam" id="PF00135">
    <property type="entry name" value="COesterase"/>
    <property type="match status" value="1"/>
</dbReference>
<dbReference type="OrthoDB" id="3200163at2759"/>
<evidence type="ECO:0000256" key="1">
    <source>
        <dbReference type="ARBA" id="ARBA00005964"/>
    </source>
</evidence>
<dbReference type="SUPFAM" id="SSF53474">
    <property type="entry name" value="alpha/beta-Hydrolases"/>
    <property type="match status" value="1"/>
</dbReference>
<gene>
    <name evidence="5" type="ORF">TPAR_06256</name>
</gene>
<dbReference type="PROSITE" id="PS00122">
    <property type="entry name" value="CARBOXYLESTERASE_B_1"/>
    <property type="match status" value="1"/>
</dbReference>
<dbReference type="EC" id="3.1.1.-" evidence="3"/>
<keyword evidence="2 3" id="KW-0378">Hydrolase</keyword>
<comment type="similarity">
    <text evidence="1 3">Belongs to the type-B carboxylesterase/lipase family.</text>
</comment>
<name>A0A2S4KTT0_9HYPO</name>
<sequence length="402" mass="44145">MTSEDLRRAGYKPNNGLRDQRTALEWIVRYIAGFGGNPDKITVMGESAGAISASSLLCSERPMAKRLILLSGSPMLRRPSPMSVAEATYQKILMSLGIQATTVEGRIDALLQCPADDILSKLDPSLELAPVVDGEIFPGTPTFDIIQRKENSDTYPMPGRQWCSGLVIGHCGLDCIKASIFGFIIQHLKPGIGHTFEKSVRSSLKKHPGSADALLDGYGISGADVSDDDAFLAILRFANDICFHAPTRAMACGFPGDVFLYAFHEPNPWDGPFRGHATHVLDVAFLFQNFNDILDQSQKNIAKAFAKDVIAFSNGLPPYKAIAEDNGGLRVYSHGRFIYIPSTGIYETKGDLIFQLGNQFGLDIFLSAWESFLRVCCLNNEAYPVEARGKNLWDADHRKFTT</sequence>
<feature type="domain" description="Carboxylesterase type B" evidence="4">
    <location>
        <begin position="13"/>
        <end position="290"/>
    </location>
</feature>
<dbReference type="STRING" id="94208.A0A2S4KTT0"/>
<dbReference type="PANTHER" id="PTHR43142">
    <property type="entry name" value="CARBOXYLIC ESTER HYDROLASE"/>
    <property type="match status" value="1"/>
</dbReference>
<proteinExistence type="inferred from homology"/>
<dbReference type="Proteomes" id="UP000237481">
    <property type="component" value="Unassembled WGS sequence"/>
</dbReference>
<evidence type="ECO:0000256" key="3">
    <source>
        <dbReference type="RuleBase" id="RU361235"/>
    </source>
</evidence>
<evidence type="ECO:0000313" key="6">
    <source>
        <dbReference type="Proteomes" id="UP000237481"/>
    </source>
</evidence>
<dbReference type="Gene3D" id="3.40.50.1820">
    <property type="entry name" value="alpha/beta hydrolase"/>
    <property type="match status" value="1"/>
</dbReference>
<dbReference type="InterPro" id="IPR002018">
    <property type="entry name" value="CarbesteraseB"/>
</dbReference>
<dbReference type="PANTHER" id="PTHR43142:SF11">
    <property type="entry name" value="CARBOXYLIC ESTER HYDROLASE"/>
    <property type="match status" value="1"/>
</dbReference>
<accession>A0A2S4KTT0</accession>